<dbReference type="AlphaFoldDB" id="K6YWS7"/>
<proteinExistence type="predicted"/>
<evidence type="ECO:0000313" key="3">
    <source>
        <dbReference type="Proteomes" id="UP000006251"/>
    </source>
</evidence>
<keyword evidence="1" id="KW-0732">Signal</keyword>
<dbReference type="Proteomes" id="UP000006251">
    <property type="component" value="Unassembled WGS sequence"/>
</dbReference>
<keyword evidence="3" id="KW-1185">Reference proteome</keyword>
<evidence type="ECO:0000313" key="2">
    <source>
        <dbReference type="EMBL" id="GAC28421.1"/>
    </source>
</evidence>
<evidence type="ECO:0000256" key="1">
    <source>
        <dbReference type="SAM" id="SignalP"/>
    </source>
</evidence>
<feature type="signal peptide" evidence="1">
    <location>
        <begin position="1"/>
        <end position="24"/>
    </location>
</feature>
<accession>K6YWS7</accession>
<dbReference type="EMBL" id="BAEQ01000024">
    <property type="protein sequence ID" value="GAC28421.1"/>
    <property type="molecule type" value="Genomic_DNA"/>
</dbReference>
<gene>
    <name evidence="2" type="ORF">GPAL_1557</name>
</gene>
<sequence>MKTQQILIWALTFGAAMASGSLSAEEVKNAISSEKSNIDMSDPTDVYTYLGASYGSEGMNIKGQLMLSGDTAGHGQKSGIIFEMRNVFNEGDKDPQFTGIGSTGATFNDEADNSSYRLRYGTINTTTGVGWSIDAVLADHPFFGDVAVVQAGPVMTIPVAKNFYVWPILYAGLVLTDDNIQDLNPLAPAELSSGVDIASTVLTMTVYARYTISEHWWILANTSYTSDIGGKSWDDDVSTGGLQLESSTTELSLGYQKNQKQNVRLYASTADDDSFWVEYNHAF</sequence>
<reference evidence="3" key="1">
    <citation type="journal article" date="2014" name="Environ. Microbiol.">
        <title>Comparative genomics of the marine bacterial genus Glaciecola reveals the high degree of genomic diversity and genomic characteristic for cold adaptation.</title>
        <authorList>
            <person name="Qin Q.L."/>
            <person name="Xie B.B."/>
            <person name="Yu Y."/>
            <person name="Shu Y.L."/>
            <person name="Rong J.C."/>
            <person name="Zhang Y.J."/>
            <person name="Zhao D.L."/>
            <person name="Chen X.L."/>
            <person name="Zhang X.Y."/>
            <person name="Chen B."/>
            <person name="Zhou B.C."/>
            <person name="Zhang Y.Z."/>
        </authorList>
    </citation>
    <scope>NUCLEOTIDE SEQUENCE [LARGE SCALE GENOMIC DNA]</scope>
    <source>
        <strain evidence="3">ACAM 615</strain>
    </source>
</reference>
<name>K6YWS7_9ALTE</name>
<evidence type="ECO:0008006" key="4">
    <source>
        <dbReference type="Google" id="ProtNLM"/>
    </source>
</evidence>
<feature type="chain" id="PRO_5003897665" description="Porin domain-containing protein" evidence="1">
    <location>
        <begin position="25"/>
        <end position="283"/>
    </location>
</feature>
<protein>
    <recommendedName>
        <fullName evidence="4">Porin domain-containing protein</fullName>
    </recommendedName>
</protein>
<comment type="caution">
    <text evidence="2">The sequence shown here is derived from an EMBL/GenBank/DDBJ whole genome shotgun (WGS) entry which is preliminary data.</text>
</comment>
<organism evidence="2 3">
    <name type="scientific">Brumicola pallidula DSM 14239 = ACAM 615</name>
    <dbReference type="NCBI Taxonomy" id="1121922"/>
    <lineage>
        <taxon>Bacteria</taxon>
        <taxon>Pseudomonadati</taxon>
        <taxon>Pseudomonadota</taxon>
        <taxon>Gammaproteobacteria</taxon>
        <taxon>Alteromonadales</taxon>
        <taxon>Alteromonadaceae</taxon>
        <taxon>Brumicola</taxon>
    </lineage>
</organism>
<dbReference type="RefSeq" id="WP_006010589.1">
    <property type="nucleotide sequence ID" value="NZ_AUAV01000015.1"/>
</dbReference>
<dbReference type="OrthoDB" id="5291732at2"/>